<dbReference type="EMBL" id="ADFV01019054">
    <property type="status" value="NOT_ANNOTATED_CDS"/>
    <property type="molecule type" value="Genomic_DNA"/>
</dbReference>
<evidence type="ECO:0000256" key="22">
    <source>
        <dbReference type="ARBA" id="ARBA00058637"/>
    </source>
</evidence>
<dbReference type="GO" id="GO:0005509">
    <property type="term" value="F:calcium ion binding"/>
    <property type="evidence" value="ECO:0007669"/>
    <property type="project" value="InterPro"/>
</dbReference>
<dbReference type="GO" id="GO:0023051">
    <property type="term" value="P:regulation of signaling"/>
    <property type="evidence" value="ECO:0007669"/>
    <property type="project" value="UniProtKB-ARBA"/>
</dbReference>
<dbReference type="InterPro" id="IPR018247">
    <property type="entry name" value="EF_Hand_1_Ca_BS"/>
</dbReference>
<evidence type="ECO:0000256" key="9">
    <source>
        <dbReference type="ARBA" id="ARBA00022483"/>
    </source>
</evidence>
<evidence type="ECO:0000256" key="19">
    <source>
        <dbReference type="ARBA" id="ARBA00023273"/>
    </source>
</evidence>
<proteinExistence type="predicted"/>
<dbReference type="EMBL" id="ADFV01019049">
    <property type="status" value="NOT_ANNOTATED_CDS"/>
    <property type="molecule type" value="Genomic_DNA"/>
</dbReference>
<dbReference type="PROSITE" id="PS50222">
    <property type="entry name" value="EF_HAND_2"/>
    <property type="match status" value="2"/>
</dbReference>
<evidence type="ECO:0000313" key="32">
    <source>
        <dbReference type="Proteomes" id="UP000001073"/>
    </source>
</evidence>
<evidence type="ECO:0000256" key="23">
    <source>
        <dbReference type="ARBA" id="ARBA00064505"/>
    </source>
</evidence>
<keyword evidence="16" id="KW-0472">Membrane</keyword>
<dbReference type="GO" id="GO:0010646">
    <property type="term" value="P:regulation of cell communication"/>
    <property type="evidence" value="ECO:0007669"/>
    <property type="project" value="UniProtKB-ARBA"/>
</dbReference>
<dbReference type="EMBL" id="ADFV01019050">
    <property type="status" value="NOT_ANNOTATED_CDS"/>
    <property type="molecule type" value="Genomic_DNA"/>
</dbReference>
<evidence type="ECO:0000256" key="26">
    <source>
        <dbReference type="SAM" id="Coils"/>
    </source>
</evidence>
<keyword evidence="8" id="KW-1003">Cell membrane</keyword>
<dbReference type="PANTHER" id="PTHR11216:SF68">
    <property type="entry name" value="INTERSECTIN-1"/>
    <property type="match status" value="1"/>
</dbReference>
<keyword evidence="18" id="KW-0539">Nucleus</keyword>
<evidence type="ECO:0000259" key="29">
    <source>
        <dbReference type="PROSITE" id="PS50031"/>
    </source>
</evidence>
<evidence type="ECO:0000256" key="10">
    <source>
        <dbReference type="ARBA" id="ARBA00022599"/>
    </source>
</evidence>
<evidence type="ECO:0000259" key="30">
    <source>
        <dbReference type="PROSITE" id="PS50222"/>
    </source>
</evidence>
<keyword evidence="26" id="KW-0175">Coiled coil</keyword>
<comment type="function">
    <text evidence="21">Adapter protein that provides a link between the endocytic membrane traffic and the actin assembly machinery. Acts as a guanine nucleotide exchange factor (GEF) for CDC42, and thereby stimulates actin nucleation mediated by WASL and the ARP2/3 complex. Plays a role in the assembly and maturation of clathrin-coated vesicles. Recruits FCHSD2 to clathrin-coated pits. Involved in endocytosis of activated EGFR, and probably also other growth factor receptors. Involved in endocytosis of integrin beta-1 (ITGB1) and transferrin receptor (TFR); internalization of ITGB1 as DAB2-dependent cargo but not TFR may involve association with DAB2. Promotes ubiquitination and subsequent degradation of EGFR, and thereby contributes to the down-regulation of EGFR-dependent signaling pathways. In chromaffin cells, required for normal exocytosis of catecholamines. Required for rapid replenishment of release-ready synaptic vesicles at presynaptic active zones. Inhibits ARHGAP31 activity toward RAC1.</text>
</comment>
<dbReference type="EMBL" id="ADFV01019053">
    <property type="status" value="NOT_ANNOTATED_CDS"/>
    <property type="molecule type" value="Genomic_DNA"/>
</dbReference>
<reference evidence="31" key="2">
    <citation type="submission" date="2025-08" db="UniProtKB">
        <authorList>
            <consortium name="Ensembl"/>
        </authorList>
    </citation>
    <scope>IDENTIFICATION</scope>
</reference>
<protein>
    <recommendedName>
        <fullName evidence="24">Intersectin-1</fullName>
    </recommendedName>
</protein>
<feature type="coiled-coil region" evidence="26">
    <location>
        <begin position="355"/>
        <end position="509"/>
    </location>
</feature>
<dbReference type="PROSITE" id="PS50002">
    <property type="entry name" value="SH3"/>
    <property type="match status" value="1"/>
</dbReference>
<dbReference type="InterPro" id="IPR032140">
    <property type="entry name" value="INTAP"/>
</dbReference>
<keyword evidence="10" id="KW-0771">Synaptosome</keyword>
<dbReference type="AlphaFoldDB" id="A0A2I3H4T8"/>
<reference evidence="31 32" key="1">
    <citation type="submission" date="2012-10" db="EMBL/GenBank/DDBJ databases">
        <authorList>
            <consortium name="Gibbon Genome Sequencing Consortium"/>
        </authorList>
    </citation>
    <scope>NUCLEOTIDE SEQUENCE [LARGE SCALE GENOMIC DNA]</scope>
</reference>
<dbReference type="PANTHER" id="PTHR11216">
    <property type="entry name" value="EH DOMAIN"/>
    <property type="match status" value="1"/>
</dbReference>
<dbReference type="Proteomes" id="UP000001073">
    <property type="component" value="Chromosome 25"/>
</dbReference>
<evidence type="ECO:0000256" key="24">
    <source>
        <dbReference type="ARBA" id="ARBA00074966"/>
    </source>
</evidence>
<dbReference type="EMBL" id="ADFV01019055">
    <property type="status" value="NOT_ANNOTATED_CDS"/>
    <property type="molecule type" value="Genomic_DNA"/>
</dbReference>
<dbReference type="InterPro" id="IPR001452">
    <property type="entry name" value="SH3_domain"/>
</dbReference>
<evidence type="ECO:0000313" key="31">
    <source>
        <dbReference type="Ensembl" id="ENSNLEP00000038515.1"/>
    </source>
</evidence>
<dbReference type="GO" id="GO:0060090">
    <property type="term" value="F:molecular adaptor activity"/>
    <property type="evidence" value="ECO:0007669"/>
    <property type="project" value="TreeGrafter"/>
</dbReference>
<feature type="domain" description="EH" evidence="29">
    <location>
        <begin position="221"/>
        <end position="310"/>
    </location>
</feature>
<evidence type="ECO:0000256" key="20">
    <source>
        <dbReference type="ARBA" id="ARBA00034102"/>
    </source>
</evidence>
<accession>A0A2I3H4T8</accession>
<keyword evidence="19" id="KW-0966">Cell projection</keyword>
<comment type="function">
    <text evidence="22">Plays a role in synaptic vesicle endocytosis in brain neurons.</text>
</comment>
<feature type="region of interest" description="Disordered" evidence="27">
    <location>
        <begin position="648"/>
        <end position="696"/>
    </location>
</feature>
<dbReference type="CDD" id="cd00052">
    <property type="entry name" value="EH"/>
    <property type="match status" value="2"/>
</dbReference>
<dbReference type="CDD" id="cd11987">
    <property type="entry name" value="SH3_Intersectin1_1"/>
    <property type="match status" value="1"/>
</dbReference>
<evidence type="ECO:0000256" key="18">
    <source>
        <dbReference type="ARBA" id="ARBA00023242"/>
    </source>
</evidence>
<dbReference type="FunFam" id="2.30.30.40:FF:000122">
    <property type="entry name" value="intersectin-1 isoform X2"/>
    <property type="match status" value="1"/>
</dbReference>
<dbReference type="Gene3D" id="2.30.30.40">
    <property type="entry name" value="SH3 Domains"/>
    <property type="match status" value="1"/>
</dbReference>
<dbReference type="EMBL" id="ADFV01019048">
    <property type="status" value="NOT_ANNOTATED_CDS"/>
    <property type="molecule type" value="Genomic_DNA"/>
</dbReference>
<evidence type="ECO:0000256" key="8">
    <source>
        <dbReference type="ARBA" id="ARBA00022475"/>
    </source>
</evidence>
<dbReference type="GO" id="GO:0055037">
    <property type="term" value="C:recycling endosome"/>
    <property type="evidence" value="ECO:0007669"/>
    <property type="project" value="UniProtKB-SubCell"/>
</dbReference>
<comment type="subcellular location">
    <subcellularLocation>
        <location evidence="2">Cell membrane</location>
    </subcellularLocation>
    <subcellularLocation>
        <location evidence="4">Cell projection</location>
        <location evidence="4">Lamellipodium</location>
    </subcellularLocation>
    <subcellularLocation>
        <location evidence="5">Membrane</location>
        <location evidence="5">Clathrin-coated pit</location>
    </subcellularLocation>
    <subcellularLocation>
        <location evidence="3">Nucleus envelope</location>
    </subcellularLocation>
    <subcellularLocation>
        <location evidence="1">Recycling endosome</location>
    </subcellularLocation>
    <subcellularLocation>
        <location evidence="20">Synapse</location>
        <location evidence="20">Synaptosome</location>
    </subcellularLocation>
</comment>
<dbReference type="SMART" id="SM00027">
    <property type="entry name" value="EH"/>
    <property type="match status" value="2"/>
</dbReference>
<evidence type="ECO:0000256" key="2">
    <source>
        <dbReference type="ARBA" id="ARBA00004236"/>
    </source>
</evidence>
<evidence type="ECO:0000256" key="3">
    <source>
        <dbReference type="ARBA" id="ARBA00004259"/>
    </source>
</evidence>
<keyword evidence="11" id="KW-0479">Metal-binding</keyword>
<dbReference type="InterPro" id="IPR036028">
    <property type="entry name" value="SH3-like_dom_sf"/>
</dbReference>
<dbReference type="GO" id="GO:0150007">
    <property type="term" value="P:clathrin-dependent synaptic vesicle endocytosis"/>
    <property type="evidence" value="ECO:0007669"/>
    <property type="project" value="TreeGrafter"/>
</dbReference>
<dbReference type="SMART" id="SM00326">
    <property type="entry name" value="SH3"/>
    <property type="match status" value="1"/>
</dbReference>
<evidence type="ECO:0000256" key="27">
    <source>
        <dbReference type="SAM" id="MobiDB-lite"/>
    </source>
</evidence>
<dbReference type="SMART" id="SM00054">
    <property type="entry name" value="EFh"/>
    <property type="match status" value="2"/>
</dbReference>
<feature type="region of interest" description="Disordered" evidence="27">
    <location>
        <begin position="322"/>
        <end position="348"/>
    </location>
</feature>
<dbReference type="GeneTree" id="ENSGT00940000157065"/>
<comment type="subunit">
    <text evidence="23">Interacts (via DH domain) with CDC42. Interacts (via SH3 domain 1) with WASL. Interacts with dynamin, SNAP25 and SNAP23. Interacts with clathrin-associated proteins and other components of the endocytic machinery, such as SPIN90, EPS15, EPN1, EPN2, STON2, FCHO1, FCHO2 and DAB2. Interacts (via SH3 domains) with REPS1 and SGIP1. Interacts with ARHGAP31. Interacts with ADAM15. Interacts with PRRT2. Interacts (via SH3 domain 4) with FCHSD2 (via SH3 domain 2). Interacts (via SH3 domain 1) with DENND2B. Interacts (via SH3 domains) with CBL. Isoform 2: Interacts with CBL and DNM1. Isoform 2: Interacts with LMNA. Isoform 2: Interacts with importin subunit KPNA1; this is likely to mediate its import into the nucleus. Interacts with DNM2.</text>
</comment>
<organism evidence="31 32">
    <name type="scientific">Nomascus leucogenys</name>
    <name type="common">Northern white-cheeked gibbon</name>
    <name type="synonym">Hylobates leucogenys</name>
    <dbReference type="NCBI Taxonomy" id="61853"/>
    <lineage>
        <taxon>Eukaryota</taxon>
        <taxon>Metazoa</taxon>
        <taxon>Chordata</taxon>
        <taxon>Craniata</taxon>
        <taxon>Vertebrata</taxon>
        <taxon>Euteleostomi</taxon>
        <taxon>Mammalia</taxon>
        <taxon>Eutheria</taxon>
        <taxon>Euarchontoglires</taxon>
        <taxon>Primates</taxon>
        <taxon>Haplorrhini</taxon>
        <taxon>Catarrhini</taxon>
        <taxon>Hylobatidae</taxon>
        <taxon>Nomascus</taxon>
    </lineage>
</organism>
<dbReference type="GO" id="GO:0005905">
    <property type="term" value="C:clathrin-coated pit"/>
    <property type="evidence" value="ECO:0007669"/>
    <property type="project" value="UniProtKB-SubCell"/>
</dbReference>
<dbReference type="Pfam" id="PF12763">
    <property type="entry name" value="EH"/>
    <property type="match status" value="2"/>
</dbReference>
<sequence length="892" mass="101897">MAQFPTPYGGSLDIWAITVEERAKHDQQFHSLKPISGFITGDQARNFFFQSGLPQPVLAQIWALADMNNDGRMDQVEFSIAMKLIKLKLQGYQLPSALPPVMKQQPVAISSTPAFGMGGIASMPPLTAVAPVPLGSIPVVGMSPALVSSVPTATVPPLANGAPPVIQPLPAFAHPAATLPKSSSFSRSGPGSQLNTKLQKAQSFDVASVPPVAEWAVPQSSRLKYRQLFNSHDKTMSGHLTGPQARTILMQSSLPQAQLASIWNLSDIDQDGKLTAEEFILAMHLIDVAMSGQPLPPVLPPEYIPPSFRRVRSGSGVSVISSTSVDQRLPEEPVLEDEQQQLEKKLPVTFEDKKRENFERGNLELEKRRQALLEQQRKEQERLAQLERAEQERKERERQEQERKRQLELEKQLEKQRELERQREEERRKEIERREAAKRELERQRQLEWERNRRQELLNQRNKEQEDIVVLKAKKKTLEFELEALNDKKHQLEGKLQDIRCRLTTQRQEIESTNKSRELRIAEITHLQQQLQESQQMLGRLIPEKQILNDQLKQVQQNSLHRDSLVTLKRALEAKELARQQLRDQLDEVEKETRSKLQEIDIFNNQEIHNKQQLQKQKSMEAERLKQKEQERKIIELEKQKEEAQRRAQERDKQWLEHVQQEDEHQRPRRLHEEEKLKREESVKKKDGEEKGKQEAQDKLGRLFHQHQEPAKPAVQAPWSTAEKGPLTISAQENVKVVYYRALYPFESRSHDEITIQPGDIVMVDESQTGEPGWLGGELKGKTGWFPANYAEKIPENEVPAPVKPVTDSTSAPAPKLALRETPAPLAVTSSEPSTTPNNWADFSSTYVFLKDNKCLTLPFQLGHMQPRIVLLFPGPLCSVPPRGPLPMLCPR</sequence>
<evidence type="ECO:0000256" key="5">
    <source>
        <dbReference type="ARBA" id="ARBA00004600"/>
    </source>
</evidence>
<dbReference type="EMBL" id="ADFV01019052">
    <property type="status" value="NOT_ANNOTATED_CDS"/>
    <property type="molecule type" value="Genomic_DNA"/>
</dbReference>
<keyword evidence="14" id="KW-0653">Protein transport</keyword>
<dbReference type="PROSITE" id="PS00018">
    <property type="entry name" value="EF_HAND_1"/>
    <property type="match status" value="2"/>
</dbReference>
<dbReference type="GO" id="GO:0030027">
    <property type="term" value="C:lamellipodium"/>
    <property type="evidence" value="ECO:0007669"/>
    <property type="project" value="UniProtKB-SubCell"/>
</dbReference>
<dbReference type="Pfam" id="PF14604">
    <property type="entry name" value="SH3_9"/>
    <property type="match status" value="1"/>
</dbReference>
<dbReference type="SUPFAM" id="SSF47473">
    <property type="entry name" value="EF-hand"/>
    <property type="match status" value="2"/>
</dbReference>
<evidence type="ECO:0000256" key="25">
    <source>
        <dbReference type="PROSITE-ProRule" id="PRU00192"/>
    </source>
</evidence>
<evidence type="ECO:0000256" key="11">
    <source>
        <dbReference type="ARBA" id="ARBA00022723"/>
    </source>
</evidence>
<keyword evidence="17" id="KW-0168">Coated pit</keyword>
<name>A0A2I3H4T8_NOMLE</name>
<evidence type="ECO:0000256" key="7">
    <source>
        <dbReference type="ARBA" id="ARBA00022448"/>
    </source>
</evidence>
<keyword evidence="12" id="KW-0967">Endosome</keyword>
<evidence type="ECO:0000256" key="17">
    <source>
        <dbReference type="ARBA" id="ARBA00023176"/>
    </source>
</evidence>
<reference evidence="31" key="3">
    <citation type="submission" date="2025-09" db="UniProtKB">
        <authorList>
            <consortium name="Ensembl"/>
        </authorList>
    </citation>
    <scope>IDENTIFICATION</scope>
</reference>
<evidence type="ECO:0000259" key="28">
    <source>
        <dbReference type="PROSITE" id="PS50002"/>
    </source>
</evidence>
<keyword evidence="13" id="KW-0106">Calcium</keyword>
<evidence type="ECO:0000256" key="16">
    <source>
        <dbReference type="ARBA" id="ARBA00023136"/>
    </source>
</evidence>
<dbReference type="GO" id="GO:0005635">
    <property type="term" value="C:nuclear envelope"/>
    <property type="evidence" value="ECO:0007669"/>
    <property type="project" value="UniProtKB-SubCell"/>
</dbReference>
<feature type="domain" description="EH" evidence="29">
    <location>
        <begin position="21"/>
        <end position="100"/>
    </location>
</feature>
<dbReference type="Gene3D" id="1.10.238.10">
    <property type="entry name" value="EF-hand"/>
    <property type="match status" value="2"/>
</dbReference>
<feature type="domain" description="EF-hand" evidence="30">
    <location>
        <begin position="254"/>
        <end position="289"/>
    </location>
</feature>
<keyword evidence="32" id="KW-1185">Reference proteome</keyword>
<keyword evidence="9" id="KW-0268">Exocytosis</keyword>
<keyword evidence="6 25" id="KW-0728">SH3 domain</keyword>
<dbReference type="GO" id="GO:0006887">
    <property type="term" value="P:exocytosis"/>
    <property type="evidence" value="ECO:0007669"/>
    <property type="project" value="UniProtKB-KW"/>
</dbReference>
<evidence type="ECO:0000256" key="1">
    <source>
        <dbReference type="ARBA" id="ARBA00004172"/>
    </source>
</evidence>
<dbReference type="FunFam" id="1.10.238.10:FF:000055">
    <property type="entry name" value="Intersectin-1 isoform 1"/>
    <property type="match status" value="1"/>
</dbReference>
<dbReference type="InterPro" id="IPR002048">
    <property type="entry name" value="EF_hand_dom"/>
</dbReference>
<evidence type="ECO:0000256" key="14">
    <source>
        <dbReference type="ARBA" id="ARBA00022927"/>
    </source>
</evidence>
<dbReference type="EMBL" id="ADFV01019051">
    <property type="status" value="NOT_ANNOTATED_CDS"/>
    <property type="molecule type" value="Genomic_DNA"/>
</dbReference>
<keyword evidence="7" id="KW-0813">Transport</keyword>
<dbReference type="SUPFAM" id="SSF50044">
    <property type="entry name" value="SH3-domain"/>
    <property type="match status" value="1"/>
</dbReference>
<evidence type="ECO:0000256" key="21">
    <source>
        <dbReference type="ARBA" id="ARBA00056103"/>
    </source>
</evidence>
<dbReference type="GO" id="GO:0043005">
    <property type="term" value="C:neuron projection"/>
    <property type="evidence" value="ECO:0007669"/>
    <property type="project" value="UniProtKB-KW"/>
</dbReference>
<dbReference type="InterPro" id="IPR000261">
    <property type="entry name" value="EH_dom"/>
</dbReference>
<dbReference type="GO" id="GO:0042734">
    <property type="term" value="C:presynaptic membrane"/>
    <property type="evidence" value="ECO:0007669"/>
    <property type="project" value="TreeGrafter"/>
</dbReference>
<evidence type="ECO:0000256" key="15">
    <source>
        <dbReference type="ARBA" id="ARBA00023018"/>
    </source>
</evidence>
<dbReference type="FunFam" id="1.10.238.10:FF:000046">
    <property type="entry name" value="intersectin-1 isoform X2"/>
    <property type="match status" value="1"/>
</dbReference>
<evidence type="ECO:0000256" key="4">
    <source>
        <dbReference type="ARBA" id="ARBA00004510"/>
    </source>
</evidence>
<evidence type="ECO:0000256" key="13">
    <source>
        <dbReference type="ARBA" id="ARBA00022837"/>
    </source>
</evidence>
<dbReference type="Pfam" id="PF16617">
    <property type="entry name" value="INTAP"/>
    <property type="match status" value="1"/>
</dbReference>
<evidence type="ECO:0000256" key="6">
    <source>
        <dbReference type="ARBA" id="ARBA00022443"/>
    </source>
</evidence>
<dbReference type="PROSITE" id="PS50031">
    <property type="entry name" value="EH"/>
    <property type="match status" value="2"/>
</dbReference>
<dbReference type="InterPro" id="IPR011992">
    <property type="entry name" value="EF-hand-dom_pair"/>
</dbReference>
<evidence type="ECO:0000256" key="12">
    <source>
        <dbReference type="ARBA" id="ARBA00022753"/>
    </source>
</evidence>
<feature type="domain" description="SH3" evidence="28">
    <location>
        <begin position="735"/>
        <end position="796"/>
    </location>
</feature>
<dbReference type="GO" id="GO:0015031">
    <property type="term" value="P:protein transport"/>
    <property type="evidence" value="ECO:0007669"/>
    <property type="project" value="UniProtKB-KW"/>
</dbReference>
<feature type="domain" description="EF-hand" evidence="30">
    <location>
        <begin position="53"/>
        <end position="88"/>
    </location>
</feature>
<dbReference type="EMBL" id="ADFV01019056">
    <property type="status" value="NOT_ANNOTATED_CDS"/>
    <property type="molecule type" value="Genomic_DNA"/>
</dbReference>
<keyword evidence="15" id="KW-0770">Synapse</keyword>
<dbReference type="EMBL" id="ADFV01019057">
    <property type="status" value="NOT_ANNOTATED_CDS"/>
    <property type="molecule type" value="Genomic_DNA"/>
</dbReference>
<gene>
    <name evidence="31" type="primary">ITSN1</name>
</gene>
<dbReference type="Ensembl" id="ENSNLET00000055888.1">
    <property type="protein sequence ID" value="ENSNLEP00000038515.1"/>
    <property type="gene ID" value="ENSNLEG00000004125.3"/>
</dbReference>